<comment type="caution">
    <text evidence="6">Lacks conserved residue(s) required for the propagation of feature annotation.</text>
</comment>
<dbReference type="Proteomes" id="UP000235371">
    <property type="component" value="Unassembled WGS sequence"/>
</dbReference>
<evidence type="ECO:0000256" key="2">
    <source>
        <dbReference type="ARBA" id="ARBA00022448"/>
    </source>
</evidence>
<evidence type="ECO:0000256" key="3">
    <source>
        <dbReference type="ARBA" id="ARBA00022692"/>
    </source>
</evidence>
<comment type="function">
    <text evidence="6">May be involved in iron transport and iron homeostasis.</text>
</comment>
<feature type="transmembrane region" description="Helical" evidence="6">
    <location>
        <begin position="417"/>
        <end position="439"/>
    </location>
</feature>
<comment type="subcellular location">
    <subcellularLocation>
        <location evidence="1 6">Membrane</location>
        <topology evidence="1 6">Multi-pass membrane protein</topology>
    </subcellularLocation>
</comment>
<dbReference type="InterPro" id="IPR009716">
    <property type="entry name" value="Ferroportin-1"/>
</dbReference>
<dbReference type="GO" id="GO:0016020">
    <property type="term" value="C:membrane"/>
    <property type="evidence" value="ECO:0007669"/>
    <property type="project" value="UniProtKB-SubCell"/>
</dbReference>
<feature type="transmembrane region" description="Helical" evidence="6">
    <location>
        <begin position="121"/>
        <end position="140"/>
    </location>
</feature>
<keyword evidence="2 6" id="KW-0813">Transport</keyword>
<accession>A0A2J6SYP6</accession>
<evidence type="ECO:0000256" key="5">
    <source>
        <dbReference type="ARBA" id="ARBA00023136"/>
    </source>
</evidence>
<keyword evidence="5 6" id="KW-0472">Membrane</keyword>
<evidence type="ECO:0000256" key="4">
    <source>
        <dbReference type="ARBA" id="ARBA00022989"/>
    </source>
</evidence>
<feature type="transmembrane region" description="Helical" evidence="6">
    <location>
        <begin position="531"/>
        <end position="554"/>
    </location>
</feature>
<feature type="transmembrane region" description="Helical" evidence="6">
    <location>
        <begin position="504"/>
        <end position="525"/>
    </location>
</feature>
<keyword evidence="9" id="KW-1185">Reference proteome</keyword>
<sequence>MAVEEPEIDAGSAHNSPGDIHIENASLIPRSETALNIEPNGMTRPQAFNLYTSHLLSTWNIRTYEFAAIIFTAAAYPDTLIAAAIRGVVRTLASICFSSMAGRWVDQSPNRLKTLLRTISANRLAVIGASMLWFFVVEPLNGLPEGAKFGPSLGDLSSKFILKGAMFGLILLLGILENLSASGNMLSMERDWIVTAASDDGQPYDLTHLNAAMRRIDLICKLIAPILISVIVSATGTRIGVLVVGGMNAMSWGVEVFCAKRVWNRNPRLKATKVVSVQTERGNIVPDLWSRSNSNQMSEGFRRYFQEFKHYFSSQVWPASLALALLHLSALSYGATFITFLLSVGFSLDLITVARAAGSIVEISSTVVTPVGVQYLGKARNHGNFRGESRESEDSETALLEESPDVERRTETGLERLGLWGISWQLLNLVPVMLAIWSLSSGAPDGSMPHLVSRNLGSITSQPLLAFVLFFFLSISRLGLWIYDLTTQQLTQTMTSPSQRSSFTGVENSLISVFELVQHLVAIILHRPEQFKWIALMGWTAVAVSALIYTGWVWRMRGHLVHWERLGKSCECIKIRR</sequence>
<dbReference type="STRING" id="1095630.A0A2J6SYP6"/>
<gene>
    <name evidence="8" type="ORF">K444DRAFT_616963</name>
</gene>
<name>A0A2J6SYP6_9HELO</name>
<protein>
    <recommendedName>
        <fullName evidence="6">Solute carrier family 40 member</fullName>
    </recommendedName>
</protein>
<dbReference type="GO" id="GO:0005381">
    <property type="term" value="F:iron ion transmembrane transporter activity"/>
    <property type="evidence" value="ECO:0007669"/>
    <property type="project" value="UniProtKB-UniRule"/>
</dbReference>
<dbReference type="OrthoDB" id="648861at2759"/>
<evidence type="ECO:0000313" key="9">
    <source>
        <dbReference type="Proteomes" id="UP000235371"/>
    </source>
</evidence>
<evidence type="ECO:0000313" key="8">
    <source>
        <dbReference type="EMBL" id="PMD55884.1"/>
    </source>
</evidence>
<proteinExistence type="inferred from homology"/>
<keyword evidence="4 6" id="KW-1133">Transmembrane helix</keyword>
<evidence type="ECO:0000256" key="6">
    <source>
        <dbReference type="RuleBase" id="RU365065"/>
    </source>
</evidence>
<feature type="region of interest" description="Disordered" evidence="7">
    <location>
        <begin position="384"/>
        <end position="407"/>
    </location>
</feature>
<evidence type="ECO:0000256" key="7">
    <source>
        <dbReference type="SAM" id="MobiDB-lite"/>
    </source>
</evidence>
<dbReference type="Pfam" id="PF06963">
    <property type="entry name" value="FPN1"/>
    <property type="match status" value="2"/>
</dbReference>
<dbReference type="EMBL" id="KZ613854">
    <property type="protein sequence ID" value="PMD55884.1"/>
    <property type="molecule type" value="Genomic_DNA"/>
</dbReference>
<keyword evidence="6" id="KW-0406">Ion transport</keyword>
<keyword evidence="3 6" id="KW-0812">Transmembrane</keyword>
<dbReference type="InParanoid" id="A0A2J6SYP6"/>
<reference evidence="8 9" key="1">
    <citation type="submission" date="2016-04" db="EMBL/GenBank/DDBJ databases">
        <title>A degradative enzymes factory behind the ericoid mycorrhizal symbiosis.</title>
        <authorList>
            <consortium name="DOE Joint Genome Institute"/>
            <person name="Martino E."/>
            <person name="Morin E."/>
            <person name="Grelet G."/>
            <person name="Kuo A."/>
            <person name="Kohler A."/>
            <person name="Daghino S."/>
            <person name="Barry K."/>
            <person name="Choi C."/>
            <person name="Cichocki N."/>
            <person name="Clum A."/>
            <person name="Copeland A."/>
            <person name="Hainaut M."/>
            <person name="Haridas S."/>
            <person name="Labutti K."/>
            <person name="Lindquist E."/>
            <person name="Lipzen A."/>
            <person name="Khouja H.-R."/>
            <person name="Murat C."/>
            <person name="Ohm R."/>
            <person name="Olson A."/>
            <person name="Spatafora J."/>
            <person name="Veneault-Fourrey C."/>
            <person name="Henrissat B."/>
            <person name="Grigoriev I."/>
            <person name="Martin F."/>
            <person name="Perotto S."/>
        </authorList>
    </citation>
    <scope>NUCLEOTIDE SEQUENCE [LARGE SCALE GENOMIC DNA]</scope>
    <source>
        <strain evidence="8 9">E</strain>
    </source>
</reference>
<dbReference type="GeneID" id="36589105"/>
<feature type="transmembrane region" description="Helical" evidence="6">
    <location>
        <begin position="321"/>
        <end position="346"/>
    </location>
</feature>
<dbReference type="PANTHER" id="PTHR11660">
    <property type="entry name" value="SOLUTE CARRIER FAMILY 40 MEMBER"/>
    <property type="match status" value="1"/>
</dbReference>
<feature type="transmembrane region" description="Helical" evidence="6">
    <location>
        <begin position="222"/>
        <end position="244"/>
    </location>
</feature>
<comment type="similarity">
    <text evidence="6">Belongs to the ferroportin (FP) (TC 2.A.100) family. SLC40A subfamily.</text>
</comment>
<evidence type="ECO:0000256" key="1">
    <source>
        <dbReference type="ARBA" id="ARBA00004141"/>
    </source>
</evidence>
<dbReference type="PANTHER" id="PTHR11660:SF57">
    <property type="entry name" value="SOLUTE CARRIER FAMILY 40 MEMBER"/>
    <property type="match status" value="1"/>
</dbReference>
<feature type="transmembrane region" description="Helical" evidence="6">
    <location>
        <begin position="459"/>
        <end position="483"/>
    </location>
</feature>
<feature type="transmembrane region" description="Helical" evidence="6">
    <location>
        <begin position="160"/>
        <end position="180"/>
    </location>
</feature>
<dbReference type="RefSeq" id="XP_024732788.1">
    <property type="nucleotide sequence ID" value="XM_024881028.1"/>
</dbReference>
<dbReference type="AlphaFoldDB" id="A0A2J6SYP6"/>
<organism evidence="8 9">
    <name type="scientific">Hyaloscypha bicolor E</name>
    <dbReference type="NCBI Taxonomy" id="1095630"/>
    <lineage>
        <taxon>Eukaryota</taxon>
        <taxon>Fungi</taxon>
        <taxon>Dikarya</taxon>
        <taxon>Ascomycota</taxon>
        <taxon>Pezizomycotina</taxon>
        <taxon>Leotiomycetes</taxon>
        <taxon>Helotiales</taxon>
        <taxon>Hyaloscyphaceae</taxon>
        <taxon>Hyaloscypha</taxon>
        <taxon>Hyaloscypha bicolor</taxon>
    </lineage>
</organism>